<dbReference type="Proteomes" id="UP001524587">
    <property type="component" value="Unassembled WGS sequence"/>
</dbReference>
<dbReference type="InterPro" id="IPR003395">
    <property type="entry name" value="RecF/RecN/SMC_N"/>
</dbReference>
<dbReference type="InterPro" id="IPR027417">
    <property type="entry name" value="P-loop_NTPase"/>
</dbReference>
<dbReference type="InterPro" id="IPR011890">
    <property type="entry name" value="SMC_prok"/>
</dbReference>
<dbReference type="CDD" id="cd03278">
    <property type="entry name" value="ABC_SMC_barmotin"/>
    <property type="match status" value="1"/>
</dbReference>
<keyword evidence="10" id="KW-1185">Reference proteome</keyword>
<comment type="subcellular location">
    <subcellularLocation>
        <location evidence="6">Cytoplasm</location>
    </subcellularLocation>
</comment>
<comment type="similarity">
    <text evidence="6">Belongs to the SMC family.</text>
</comment>
<keyword evidence="2 6" id="KW-0547">Nucleotide-binding</keyword>
<evidence type="ECO:0000313" key="10">
    <source>
        <dbReference type="Proteomes" id="UP001524587"/>
    </source>
</evidence>
<dbReference type="InterPro" id="IPR024704">
    <property type="entry name" value="SMC"/>
</dbReference>
<feature type="region of interest" description="Disordered" evidence="7">
    <location>
        <begin position="876"/>
        <end position="905"/>
    </location>
</feature>
<keyword evidence="1 6" id="KW-0963">Cytoplasm</keyword>
<sequence length="1504" mass="159304">MPVTFARLRIAGFKSFAEPVSVEILPGLTGIVGPNGCGKSNVVEALRWCMGESSARSLRGGEMDDLIFAGTAGRPARNLAEVVLTLEDAAGLAPPPLHDQAELQIGRRIERGAGSAYRINGREARARDVQTLFADLASGARSSAMVSQGRVAAIVGARPEERRSVLEEAAGITGLHARRHEAELKLRATEANLARAEDLRLQLEAQTKSLSGQAEQAARYRTVAEELRVREASLLAVLHARARRAVELTGAARIDAERNRIAAERALAEAAATEQHAAASLAQPREEEALARTLLERRRIEAEGAARDGERALQESEAADRRMAQARENCEAAEARLADAEREVERLGAEQAALSASRDTVPARLAEAERRGAEARAALEAAEAAYRHDEERWAAARTRAAEHKRDADAASSRLVRTETTLAEIDAELDRVRNDAPAATALASLEQALAAAQRALGDTETALDTAIGARGETARLAEAARLAAEDAARRHQAALDAEQDAAMRVERLGRECATLETRLADAENRLVPAELRAAADAAVKRAETVLADARRALEDAEQARGAAAAARMEAEGRSRDGARTRAQAEAERNRCAAALDRARNEHAQARRDHDAALAAALAEGVLSSAVDKREKAETALDAVKTSLETAEGAYSAAQSEHDAQSEALAALRERSARLAAEADGLAQALASGAEAGSRAWATLAESLEVPAGLERAVAAVLADGLDAGCVPEAPQRWRMLASLPAPALPGSAQPLSTLLAAPEPLSRALDHAGLLPDDADGQALQAALKPGECLVTRAGALWRWDGFSIDAGQPSAASIRLQQRARHRDTLAALAEVDSALSPAAEGLGEIARKRAALIERLQTLRQDRGAAEQALDAARQTENRLSSQEAQNRARLQATEPRRSRAEAALAEAEAARTAAMEALDTLPSKQDLAAAASGAARADAAAQETEARARRARVAADTALQEARAKAASLAAQHSAHETARGSLLPALDRLRDEMAAAETALIAARDALSAMAPDEARTIAIDADARANAASQAELAARTARDAARAALAARTAERDRIAALQRDTEARIAALSARRAAADLERAEANDAVAALEEAAKALPDLEAAAEATARSDAALSEARVADRTAADALGALQSEAISLEAREAPLRAAVADWTRRLAAARTEAEEAGARLLAAREEAQARRLDPDGETARRAAIEAALSGAAQQHADAIARLQAAEAAATEAATRRRDADTAFAAAREALLRAEGRAEQAAEILARLLADTPEPPTEVPADLTENAETALRRRIAALVRERDAMGPVNLRADLELNEATARMESIVREREEIETAIGRLRGQIGQLNREGRERLLAVFEQVDRYFQSLFARMFNGGRAHLGMVGSDDPLEAGLEIYAQPPGKKLATLSLLSGGEQALTALSLVFAVFRCNPAPICVLDEVDAPLDDANVERFCSLLGDMVREAGTRFLVVTHHQLTMAHMDRLYGVTMQERGVSRVLSVDLAAATAMVG</sequence>
<keyword evidence="4 6" id="KW-0175">Coiled coil</keyword>
<name>A0ABT1W620_9PROT</name>
<evidence type="ECO:0000256" key="7">
    <source>
        <dbReference type="SAM" id="MobiDB-lite"/>
    </source>
</evidence>
<accession>A0ABT1W620</accession>
<dbReference type="Pfam" id="PF02463">
    <property type="entry name" value="SMC_N"/>
    <property type="match status" value="1"/>
</dbReference>
<comment type="caution">
    <text evidence="9">The sequence shown here is derived from an EMBL/GenBank/DDBJ whole genome shotgun (WGS) entry which is preliminary data.</text>
</comment>
<feature type="domain" description="RecF/RecN/SMC N-terminal" evidence="8">
    <location>
        <begin position="6"/>
        <end position="1489"/>
    </location>
</feature>
<protein>
    <recommendedName>
        <fullName evidence="6">Chromosome partition protein Smc</fullName>
    </recommendedName>
</protein>
<dbReference type="PANTHER" id="PTHR43977">
    <property type="entry name" value="STRUCTURAL MAINTENANCE OF CHROMOSOMES PROTEIN 3"/>
    <property type="match status" value="1"/>
</dbReference>
<feature type="coiled-coil region" evidence="6">
    <location>
        <begin position="1310"/>
        <end position="1344"/>
    </location>
</feature>
<feature type="region of interest" description="Disordered" evidence="7">
    <location>
        <begin position="305"/>
        <end position="327"/>
    </location>
</feature>
<feature type="binding site" evidence="6">
    <location>
        <begin position="34"/>
        <end position="41"/>
    </location>
    <ligand>
        <name>ATP</name>
        <dbReference type="ChEBI" id="CHEBI:30616"/>
    </ligand>
</feature>
<feature type="coiled-coil region" evidence="6">
    <location>
        <begin position="504"/>
        <end position="683"/>
    </location>
</feature>
<comment type="domain">
    <text evidence="6">Contains large globular domains required for ATP hydrolysis at each terminus and a third globular domain forming a flexible hinge near the middle of the molecule. These domains are separated by coiled-coil structures.</text>
</comment>
<evidence type="ECO:0000256" key="5">
    <source>
        <dbReference type="ARBA" id="ARBA00023125"/>
    </source>
</evidence>
<gene>
    <name evidence="6" type="primary">smc</name>
    <name evidence="9" type="ORF">NFI95_07690</name>
</gene>
<evidence type="ECO:0000256" key="1">
    <source>
        <dbReference type="ARBA" id="ARBA00022490"/>
    </source>
</evidence>
<dbReference type="Gene3D" id="3.40.50.300">
    <property type="entry name" value="P-loop containing nucleotide triphosphate hydrolases"/>
    <property type="match status" value="2"/>
</dbReference>
<evidence type="ECO:0000256" key="3">
    <source>
        <dbReference type="ARBA" id="ARBA00022840"/>
    </source>
</evidence>
<dbReference type="EMBL" id="JAMSKV010000005">
    <property type="protein sequence ID" value="MCQ8278331.1"/>
    <property type="molecule type" value="Genomic_DNA"/>
</dbReference>
<evidence type="ECO:0000256" key="4">
    <source>
        <dbReference type="ARBA" id="ARBA00023054"/>
    </source>
</evidence>
<evidence type="ECO:0000256" key="2">
    <source>
        <dbReference type="ARBA" id="ARBA00022741"/>
    </source>
</evidence>
<dbReference type="HAMAP" id="MF_01894">
    <property type="entry name" value="Smc_prok"/>
    <property type="match status" value="1"/>
</dbReference>
<keyword evidence="3 6" id="KW-0067">ATP-binding</keyword>
<organism evidence="9 10">
    <name type="scientific">Endosaccharibacter trunci</name>
    <dbReference type="NCBI Taxonomy" id="2812733"/>
    <lineage>
        <taxon>Bacteria</taxon>
        <taxon>Pseudomonadati</taxon>
        <taxon>Pseudomonadota</taxon>
        <taxon>Alphaproteobacteria</taxon>
        <taxon>Acetobacterales</taxon>
        <taxon>Acetobacteraceae</taxon>
        <taxon>Endosaccharibacter</taxon>
    </lineage>
</organism>
<evidence type="ECO:0000259" key="8">
    <source>
        <dbReference type="Pfam" id="PF02463"/>
    </source>
</evidence>
<proteinExistence type="inferred from homology"/>
<reference evidence="9 10" key="1">
    <citation type="submission" date="2022-06" db="EMBL/GenBank/DDBJ databases">
        <title>Endosaccharibacter gen. nov., sp. nov., endophytic bacteria isolated from sugarcane.</title>
        <authorList>
            <person name="Pitiwittayakul N."/>
            <person name="Yukphan P."/>
            <person name="Charoenyingcharoen P."/>
            <person name="Tanasupawat S."/>
        </authorList>
    </citation>
    <scope>NUCLEOTIDE SEQUENCE [LARGE SCALE GENOMIC DNA]</scope>
    <source>
        <strain evidence="9 10">KSS8</strain>
    </source>
</reference>
<feature type="coiled-coil region" evidence="6">
    <location>
        <begin position="179"/>
        <end position="213"/>
    </location>
</feature>
<keyword evidence="5 6" id="KW-0238">DNA-binding</keyword>
<comment type="function">
    <text evidence="6">Required for chromosome condensation and partitioning.</text>
</comment>
<comment type="subunit">
    <text evidence="6">Homodimer.</text>
</comment>
<feature type="coiled-coil region" evidence="6">
    <location>
        <begin position="414"/>
        <end position="461"/>
    </location>
</feature>
<feature type="coiled-coil region" evidence="6">
    <location>
        <begin position="1154"/>
        <end position="1181"/>
    </location>
</feature>
<dbReference type="SUPFAM" id="SSF52540">
    <property type="entry name" value="P-loop containing nucleoside triphosphate hydrolases"/>
    <property type="match status" value="1"/>
</dbReference>
<evidence type="ECO:0000256" key="6">
    <source>
        <dbReference type="HAMAP-Rule" id="MF_01894"/>
    </source>
</evidence>
<evidence type="ECO:0000313" key="9">
    <source>
        <dbReference type="EMBL" id="MCQ8278331.1"/>
    </source>
</evidence>
<dbReference type="PIRSF" id="PIRSF005719">
    <property type="entry name" value="SMC"/>
    <property type="match status" value="1"/>
</dbReference>
<dbReference type="RefSeq" id="WP_422863804.1">
    <property type="nucleotide sequence ID" value="NZ_JAMSKV010000005.1"/>
</dbReference>